<name>A0A848GV08_9BACT</name>
<gene>
    <name evidence="2" type="ORF">HHL17_28505</name>
</gene>
<reference evidence="2 3" key="1">
    <citation type="submission" date="2020-04" db="EMBL/GenBank/DDBJ databases">
        <title>Chitinophaga sp. G-6-1-13 sp. nov., isolated from soil.</title>
        <authorList>
            <person name="Dahal R.H."/>
            <person name="Chaudhary D.K."/>
        </authorList>
    </citation>
    <scope>NUCLEOTIDE SEQUENCE [LARGE SCALE GENOMIC DNA]</scope>
    <source>
        <strain evidence="2 3">G-6-1-13</strain>
    </source>
</reference>
<proteinExistence type="predicted"/>
<organism evidence="2 3">
    <name type="scientific">Chitinophaga fulva</name>
    <dbReference type="NCBI Taxonomy" id="2728842"/>
    <lineage>
        <taxon>Bacteria</taxon>
        <taxon>Pseudomonadati</taxon>
        <taxon>Bacteroidota</taxon>
        <taxon>Chitinophagia</taxon>
        <taxon>Chitinophagales</taxon>
        <taxon>Chitinophagaceae</taxon>
        <taxon>Chitinophaga</taxon>
    </lineage>
</organism>
<evidence type="ECO:0000256" key="1">
    <source>
        <dbReference type="SAM" id="SignalP"/>
    </source>
</evidence>
<dbReference type="AlphaFoldDB" id="A0A848GV08"/>
<dbReference type="EMBL" id="JABBGC010000004">
    <property type="protein sequence ID" value="NML41169.1"/>
    <property type="molecule type" value="Genomic_DNA"/>
</dbReference>
<comment type="caution">
    <text evidence="2">The sequence shown here is derived from an EMBL/GenBank/DDBJ whole genome shotgun (WGS) entry which is preliminary data.</text>
</comment>
<accession>A0A848GV08</accession>
<sequence>MKKYCSLFVAFALLAIIANLSCKKDKILPPAAEDVRLSIDSIGAFDFYHLRIFVSWKMPEGYQLVGDSTIINKASEHGICYNYTGNPTINDTKTQSYTNDPKTSIDGLFVKSYLTIYFRAYVIINGTVYYSPQKSTTTSGLKDQWEKEFISGDFFSIRSVVYDDNNGFAILGSVHGADSPDNCWSRLIKVDGNGNMLWSKDYRESVYYMPYRLLKINDGYVIISGSKNPDTGNTLVAKTTSEGSQVDRFVLGPPVSTLIGIHENAIRQLVLNMRDNSISFDLWTNLIDWPNKSISLMNPRKSQYNISSGLKKSISTPDGWTVISDVHGEDAVSIASYSLDNHYKWHVKQENYYYPGTGNIEGISIRQNVQKNPVVLTCVTYYPKSSIGTLTELDANTGKQLWHQFIRPPNFIGVRDSRTMPTDFSQDRDGNYYVTGTVQTLDSTRAWRFIMKHGTQGAYNWHYRIPESDSISKKDVHSIFVTPEKTIYLFGARKTDGLTEANTQLYIFKGRE</sequence>
<dbReference type="RefSeq" id="WP_169228269.1">
    <property type="nucleotide sequence ID" value="NZ_JABBGC010000004.1"/>
</dbReference>
<protein>
    <submittedName>
        <fullName evidence="2">Uncharacterized protein</fullName>
    </submittedName>
</protein>
<evidence type="ECO:0000313" key="2">
    <source>
        <dbReference type="EMBL" id="NML41169.1"/>
    </source>
</evidence>
<keyword evidence="1" id="KW-0732">Signal</keyword>
<dbReference type="Proteomes" id="UP000583266">
    <property type="component" value="Unassembled WGS sequence"/>
</dbReference>
<keyword evidence="3" id="KW-1185">Reference proteome</keyword>
<feature type="signal peptide" evidence="1">
    <location>
        <begin position="1"/>
        <end position="20"/>
    </location>
</feature>
<feature type="chain" id="PRO_5032659103" evidence="1">
    <location>
        <begin position="21"/>
        <end position="512"/>
    </location>
</feature>
<evidence type="ECO:0000313" key="3">
    <source>
        <dbReference type="Proteomes" id="UP000583266"/>
    </source>
</evidence>